<dbReference type="Proteomes" id="UP000094802">
    <property type="component" value="Unassembled WGS sequence"/>
</dbReference>
<proteinExistence type="predicted"/>
<dbReference type="AlphaFoldDB" id="A0A1E5FXW2"/>
<dbReference type="EMBL" id="AJZD02000010">
    <property type="protein sequence ID" value="OEF95278.1"/>
    <property type="molecule type" value="Genomic_DNA"/>
</dbReference>
<gene>
    <name evidence="2" type="ORF">A142_14450</name>
</gene>
<keyword evidence="1" id="KW-1133">Transmembrane helix</keyword>
<feature type="transmembrane region" description="Helical" evidence="1">
    <location>
        <begin position="45"/>
        <end position="66"/>
    </location>
</feature>
<evidence type="ECO:0000313" key="2">
    <source>
        <dbReference type="EMBL" id="OEF95278.1"/>
    </source>
</evidence>
<evidence type="ECO:0000313" key="3">
    <source>
        <dbReference type="Proteomes" id="UP000094802"/>
    </source>
</evidence>
<name>A0A1E5FXW2_VIBSP</name>
<keyword evidence="1" id="KW-0812">Transmembrane</keyword>
<keyword evidence="1" id="KW-0472">Membrane</keyword>
<evidence type="ECO:0000256" key="1">
    <source>
        <dbReference type="SAM" id="Phobius"/>
    </source>
</evidence>
<sequence length="73" mass="7768">MICVNPENGYLAVKQLAADGVCQFTSLYTANELTVVSDQISKSDVALIIGAVSGAYGLVFVIKLVLQQLGYRS</sequence>
<protein>
    <submittedName>
        <fullName evidence="2">Uncharacterized protein</fullName>
    </submittedName>
</protein>
<dbReference type="RefSeq" id="WP_019823278.1">
    <property type="nucleotide sequence ID" value="NZ_AJZD02000010.1"/>
</dbReference>
<organism evidence="2 3">
    <name type="scientific">Vibrio splendidus 12E03</name>
    <dbReference type="NCBI Taxonomy" id="1191305"/>
    <lineage>
        <taxon>Bacteria</taxon>
        <taxon>Pseudomonadati</taxon>
        <taxon>Pseudomonadota</taxon>
        <taxon>Gammaproteobacteria</taxon>
        <taxon>Vibrionales</taxon>
        <taxon>Vibrionaceae</taxon>
        <taxon>Vibrio</taxon>
    </lineage>
</organism>
<accession>A0A1E5FXW2</accession>
<reference evidence="2 3" key="1">
    <citation type="journal article" date="2012" name="Science">
        <title>Ecological populations of bacteria act as socially cohesive units of antibiotic production and resistance.</title>
        <authorList>
            <person name="Cordero O.X."/>
            <person name="Wildschutte H."/>
            <person name="Kirkup B."/>
            <person name="Proehl S."/>
            <person name="Ngo L."/>
            <person name="Hussain F."/>
            <person name="Le Roux F."/>
            <person name="Mincer T."/>
            <person name="Polz M.F."/>
        </authorList>
    </citation>
    <scope>NUCLEOTIDE SEQUENCE [LARGE SCALE GENOMIC DNA]</scope>
    <source>
        <strain evidence="2 3">12E03</strain>
    </source>
</reference>
<comment type="caution">
    <text evidence="2">The sequence shown here is derived from an EMBL/GenBank/DDBJ whole genome shotgun (WGS) entry which is preliminary data.</text>
</comment>